<feature type="compositionally biased region" description="Low complexity" evidence="1">
    <location>
        <begin position="106"/>
        <end position="116"/>
    </location>
</feature>
<dbReference type="RefSeq" id="XP_044956382.1">
    <property type="nucleotide sequence ID" value="XM_045100447.1"/>
</dbReference>
<reference evidence="2" key="2">
    <citation type="submission" date="2020-10" db="EMBL/GenBank/DDBJ databases">
        <authorList>
            <person name="Scholz U."/>
            <person name="Mascher M."/>
            <person name="Fiebig A."/>
        </authorList>
    </citation>
    <scope>NUCLEOTIDE SEQUENCE [LARGE SCALE GENOMIC DNA]</scope>
    <source>
        <strain evidence="2">cv. Morex</strain>
    </source>
</reference>
<proteinExistence type="predicted"/>
<feature type="compositionally biased region" description="Basic and acidic residues" evidence="1">
    <location>
        <begin position="372"/>
        <end position="382"/>
    </location>
</feature>
<name>A0A8I6YBJ5_HORVV</name>
<reference evidence="2" key="3">
    <citation type="submission" date="2022-01" db="UniProtKB">
        <authorList>
            <consortium name="EnsemblPlants"/>
        </authorList>
    </citation>
    <scope>IDENTIFICATION</scope>
    <source>
        <strain evidence="2">subsp. vulgare</strain>
    </source>
</reference>
<feature type="compositionally biased region" description="Low complexity" evidence="1">
    <location>
        <begin position="87"/>
        <end position="97"/>
    </location>
</feature>
<feature type="compositionally biased region" description="Pro residues" evidence="1">
    <location>
        <begin position="117"/>
        <end position="127"/>
    </location>
</feature>
<dbReference type="Gramene" id="HORVU.MOREX.r3.7HG0651930.1">
    <property type="protein sequence ID" value="HORVU.MOREX.r3.7HG0651930.1"/>
    <property type="gene ID" value="HORVU.MOREX.r3.7HG0651930"/>
</dbReference>
<dbReference type="PANTHER" id="PTHR34546:SF3">
    <property type="entry name" value="OS06G0153600 PROTEIN"/>
    <property type="match status" value="1"/>
</dbReference>
<evidence type="ECO:0000313" key="2">
    <source>
        <dbReference type="EnsemblPlants" id="HORVU.MOREX.r3.7HG0651930.1"/>
    </source>
</evidence>
<protein>
    <submittedName>
        <fullName evidence="2">Uncharacterized protein</fullName>
    </submittedName>
</protein>
<dbReference type="KEGG" id="hvg:123407333"/>
<reference evidence="3" key="1">
    <citation type="journal article" date="2012" name="Nature">
        <title>A physical, genetic and functional sequence assembly of the barley genome.</title>
        <authorList>
            <consortium name="The International Barley Genome Sequencing Consortium"/>
            <person name="Mayer K.F."/>
            <person name="Waugh R."/>
            <person name="Brown J.W."/>
            <person name="Schulman A."/>
            <person name="Langridge P."/>
            <person name="Platzer M."/>
            <person name="Fincher G.B."/>
            <person name="Muehlbauer G.J."/>
            <person name="Sato K."/>
            <person name="Close T.J."/>
            <person name="Wise R.P."/>
            <person name="Stein N."/>
        </authorList>
    </citation>
    <scope>NUCLEOTIDE SEQUENCE [LARGE SCALE GENOMIC DNA]</scope>
    <source>
        <strain evidence="3">cv. Morex</strain>
    </source>
</reference>
<evidence type="ECO:0000313" key="3">
    <source>
        <dbReference type="Proteomes" id="UP000011116"/>
    </source>
</evidence>
<feature type="region of interest" description="Disordered" evidence="1">
    <location>
        <begin position="682"/>
        <end position="745"/>
    </location>
</feature>
<dbReference type="Proteomes" id="UP000011116">
    <property type="component" value="Chromosome 7H"/>
</dbReference>
<feature type="compositionally biased region" description="Basic residues" evidence="1">
    <location>
        <begin position="69"/>
        <end position="81"/>
    </location>
</feature>
<dbReference type="GeneID" id="123407333"/>
<dbReference type="Gramene" id="HORVU.MOREX.r2.7HG0541080.1">
    <property type="protein sequence ID" value="HORVU.MOREX.r2.7HG0541080.1"/>
    <property type="gene ID" value="HORVU.MOREX.r2.7HG0541080"/>
</dbReference>
<feature type="region of interest" description="Disordered" evidence="1">
    <location>
        <begin position="1"/>
        <end position="32"/>
    </location>
</feature>
<feature type="compositionally biased region" description="Basic and acidic residues" evidence="1">
    <location>
        <begin position="708"/>
        <end position="724"/>
    </location>
</feature>
<dbReference type="PANTHER" id="PTHR34546">
    <property type="entry name" value="OS06G0153600 PROTEIN"/>
    <property type="match status" value="1"/>
</dbReference>
<dbReference type="OrthoDB" id="1929495at2759"/>
<dbReference type="EnsemblPlants" id="HORVU.MOREX.r3.7HG0651930.1">
    <property type="protein sequence ID" value="HORVU.MOREX.r3.7HG0651930.1"/>
    <property type="gene ID" value="HORVU.MOREX.r3.7HG0651930"/>
</dbReference>
<feature type="compositionally biased region" description="Polar residues" evidence="1">
    <location>
        <begin position="734"/>
        <end position="745"/>
    </location>
</feature>
<organism evidence="2 3">
    <name type="scientific">Hordeum vulgare subsp. vulgare</name>
    <name type="common">Domesticated barley</name>
    <dbReference type="NCBI Taxonomy" id="112509"/>
    <lineage>
        <taxon>Eukaryota</taxon>
        <taxon>Viridiplantae</taxon>
        <taxon>Streptophyta</taxon>
        <taxon>Embryophyta</taxon>
        <taxon>Tracheophyta</taxon>
        <taxon>Spermatophyta</taxon>
        <taxon>Magnoliopsida</taxon>
        <taxon>Liliopsida</taxon>
        <taxon>Poales</taxon>
        <taxon>Poaceae</taxon>
        <taxon>BOP clade</taxon>
        <taxon>Pooideae</taxon>
        <taxon>Triticodae</taxon>
        <taxon>Triticeae</taxon>
        <taxon>Hordeinae</taxon>
        <taxon>Hordeum</taxon>
    </lineage>
</organism>
<keyword evidence="3" id="KW-1185">Reference proteome</keyword>
<feature type="compositionally biased region" description="Pro residues" evidence="1">
    <location>
        <begin position="52"/>
        <end position="62"/>
    </location>
</feature>
<sequence>MTRRSRERRAAAGEGGQSAARPAAGPPHYDAYEERRLAEEVLYLHSLWRNGPPAPASAPAPPAGGSRPTRARPNQRKRRRIERPAAEPEGPGADWPLAPSPPASPSPASWPDAAPSSPAPRPQPQPSPASLAQRDALRAAEEFFSGRGSSDEDGDDEDDGSEPEDGGDAAAGFFLGLFERDAALRGYYERSHEEGEFRCMGCVGRKRKRKGRSQARRFRDCISLVHHARDAKHCGRPLAHRALAAVVCRVLGWDVKRLPSIVIDPRGTLGQALLAREGASAAVQEAKDNVDAGENGHKDAAKEDVGLEKNVSLTDDKKEDVDSAMNEGPLSDGDAAKEDVDSLMNEGPLSDGDAAKEDVDSIMNDGPLSDGDVAKEDVDKGKIGAPSNINDGEVHDQGNGTGTVEKEYDVVKAPAPTPPRGSRASTDRRKRRKIKCPDSPLAPSLPAPVSPSSRPDATLSSPAPRQQGREPSPSLLAQQDALHAAEAFFSRRGMSGEEDDDVNEAAGFFLGLFERDATLRGYYERSHKEGEFLCMGCVGMSVKRGGSRRFRDCASLVRHARAATRCGRLQAHRALAGVVCRVLGWNIKRLPSIVMDPRGTLGQALLVREGESTAQEAKGNVNIVDNDDTDAVKEDTNDIHPLSSKDTNDMDLLNSKGTNDMDLLNSKDTPKELCKAVQEEGAIGNKQEHAKSADDMGDTCNVRLENNSSKEEAVTENKEEHTDGVVDSGDDTGNLGNNLTDSSKS</sequence>
<dbReference type="OMA" id="IKRFKHC"/>
<gene>
    <name evidence="2" type="primary">LOC123407333</name>
</gene>
<evidence type="ECO:0000256" key="1">
    <source>
        <dbReference type="SAM" id="MobiDB-lite"/>
    </source>
</evidence>
<dbReference type="AlphaFoldDB" id="A0A8I6YBJ5"/>
<feature type="region of interest" description="Disordered" evidence="1">
    <location>
        <begin position="288"/>
        <end position="475"/>
    </location>
</feature>
<feature type="compositionally biased region" description="Acidic residues" evidence="1">
    <location>
        <begin position="151"/>
        <end position="167"/>
    </location>
</feature>
<feature type="region of interest" description="Disordered" evidence="1">
    <location>
        <begin position="48"/>
        <end position="170"/>
    </location>
</feature>
<accession>A0A8I6YBJ5</accession>
<feature type="compositionally biased region" description="Basic and acidic residues" evidence="1">
    <location>
        <begin position="288"/>
        <end position="307"/>
    </location>
</feature>